<dbReference type="SUPFAM" id="SSF52518">
    <property type="entry name" value="Thiamin diphosphate-binding fold (THDP-binding)"/>
    <property type="match status" value="1"/>
</dbReference>
<protein>
    <submittedName>
        <fullName evidence="5">Putative thiamin diphosphate-binding fold protein</fullName>
    </submittedName>
</protein>
<accession>A0A251VFD0</accession>
<evidence type="ECO:0000256" key="3">
    <source>
        <dbReference type="ARBA" id="ARBA00022842"/>
    </source>
</evidence>
<dbReference type="STRING" id="4232.A0A251VFD0"/>
<dbReference type="GO" id="GO:0046872">
    <property type="term" value="F:metal ion binding"/>
    <property type="evidence" value="ECO:0007669"/>
    <property type="project" value="UniProtKB-KW"/>
</dbReference>
<keyword evidence="6" id="KW-1185">Reference proteome</keyword>
<keyword evidence="2" id="KW-0479">Metal-binding</keyword>
<keyword evidence="3" id="KW-0460">Magnesium</keyword>
<dbReference type="EMBL" id="CM007891">
    <property type="protein sequence ID" value="OTG33989.1"/>
    <property type="molecule type" value="Genomic_DNA"/>
</dbReference>
<evidence type="ECO:0000256" key="4">
    <source>
        <dbReference type="ARBA" id="ARBA00023239"/>
    </source>
</evidence>
<evidence type="ECO:0000313" key="5">
    <source>
        <dbReference type="EMBL" id="OTG33989.1"/>
    </source>
</evidence>
<dbReference type="AlphaFoldDB" id="A0A251VFD0"/>
<dbReference type="Gene3D" id="3.40.50.970">
    <property type="match status" value="1"/>
</dbReference>
<dbReference type="GO" id="GO:0016829">
    <property type="term" value="F:lyase activity"/>
    <property type="evidence" value="ECO:0007669"/>
    <property type="project" value="UniProtKB-KW"/>
</dbReference>
<dbReference type="GO" id="GO:0030976">
    <property type="term" value="F:thiamine pyrophosphate binding"/>
    <property type="evidence" value="ECO:0000318"/>
    <property type="project" value="GO_Central"/>
</dbReference>
<proteinExistence type="predicted"/>
<keyword evidence="4" id="KW-0456">Lyase</keyword>
<reference evidence="6" key="1">
    <citation type="journal article" date="2017" name="Nature">
        <title>The sunflower genome provides insights into oil metabolism, flowering and Asterid evolution.</title>
        <authorList>
            <person name="Badouin H."/>
            <person name="Gouzy J."/>
            <person name="Grassa C.J."/>
            <person name="Murat F."/>
            <person name="Staton S.E."/>
            <person name="Cottret L."/>
            <person name="Lelandais-Briere C."/>
            <person name="Owens G.L."/>
            <person name="Carrere S."/>
            <person name="Mayjonade B."/>
            <person name="Legrand L."/>
            <person name="Gill N."/>
            <person name="Kane N.C."/>
            <person name="Bowers J.E."/>
            <person name="Hubner S."/>
            <person name="Bellec A."/>
            <person name="Berard A."/>
            <person name="Berges H."/>
            <person name="Blanchet N."/>
            <person name="Boniface M.C."/>
            <person name="Brunel D."/>
            <person name="Catrice O."/>
            <person name="Chaidir N."/>
            <person name="Claudel C."/>
            <person name="Donnadieu C."/>
            <person name="Faraut T."/>
            <person name="Fievet G."/>
            <person name="Helmstetter N."/>
            <person name="King M."/>
            <person name="Knapp S.J."/>
            <person name="Lai Z."/>
            <person name="Le Paslier M.C."/>
            <person name="Lippi Y."/>
            <person name="Lorenzon L."/>
            <person name="Mandel J.R."/>
            <person name="Marage G."/>
            <person name="Marchand G."/>
            <person name="Marquand E."/>
            <person name="Bret-Mestries E."/>
            <person name="Morien E."/>
            <person name="Nambeesan S."/>
            <person name="Nguyen T."/>
            <person name="Pegot-Espagnet P."/>
            <person name="Pouilly N."/>
            <person name="Raftis F."/>
            <person name="Sallet E."/>
            <person name="Schiex T."/>
            <person name="Thomas J."/>
            <person name="Vandecasteele C."/>
            <person name="Vares D."/>
            <person name="Vear F."/>
            <person name="Vautrin S."/>
            <person name="Crespi M."/>
            <person name="Mangin B."/>
            <person name="Burke J.M."/>
            <person name="Salse J."/>
            <person name="Munos S."/>
            <person name="Vincourt P."/>
            <person name="Rieseberg L.H."/>
            <person name="Langlade N.B."/>
        </authorList>
    </citation>
    <scope>NUCLEOTIDE SEQUENCE [LARGE SCALE GENOMIC DNA]</scope>
    <source>
        <strain evidence="6">cv. SF193</strain>
    </source>
</reference>
<comment type="cofactor">
    <cofactor evidence="1">
        <name>thiamine diphosphate</name>
        <dbReference type="ChEBI" id="CHEBI:58937"/>
    </cofactor>
</comment>
<sequence>MVRCRRCRSGFGQDHFLQSNDLLEHELVLFGSRVWWGRFKMGATKEEVKKSVAGISSKIGSKTSLCRCDLAATSARSLAIGKCDFAIAISRRSGKWSKDVKFILIDVDEGEIELRRPYLVLNKEIKDDPFFLGRTHPWIEAITNKTLVRYQLPVVVIVFNNGGVYSGDKRNPENITGPYKDDPTPTSFVPGAAYLLLIEAFGGKGYIFLQESLLLSMSRLIRMLVQKVVGCNIKIEVCKLWFCLHFAYVWKNMH</sequence>
<dbReference type="InParanoid" id="A0A251VFD0"/>
<dbReference type="PANTHER" id="PTHR43710">
    <property type="entry name" value="2-HYDROXYACYL-COA LYASE"/>
    <property type="match status" value="1"/>
</dbReference>
<dbReference type="GO" id="GO:0005777">
    <property type="term" value="C:peroxisome"/>
    <property type="evidence" value="ECO:0000318"/>
    <property type="project" value="GO_Central"/>
</dbReference>
<evidence type="ECO:0000313" key="6">
    <source>
        <dbReference type="Proteomes" id="UP000215914"/>
    </source>
</evidence>
<dbReference type="GO" id="GO:0001561">
    <property type="term" value="P:fatty acid alpha-oxidation"/>
    <property type="evidence" value="ECO:0000318"/>
    <property type="project" value="GO_Central"/>
</dbReference>
<evidence type="ECO:0000256" key="1">
    <source>
        <dbReference type="ARBA" id="ARBA00001964"/>
    </source>
</evidence>
<gene>
    <name evidence="5" type="ORF">HannXRQ_Chr02g0040721</name>
</gene>
<dbReference type="InterPro" id="IPR029061">
    <property type="entry name" value="THDP-binding"/>
</dbReference>
<dbReference type="Proteomes" id="UP000215914">
    <property type="component" value="Chromosome 2"/>
</dbReference>
<dbReference type="PANTHER" id="PTHR43710:SF2">
    <property type="entry name" value="2-HYDROXYACYL-COA LYASE 1"/>
    <property type="match status" value="1"/>
</dbReference>
<name>A0A251VFD0_HELAN</name>
<dbReference type="InterPro" id="IPR045025">
    <property type="entry name" value="HACL1-like"/>
</dbReference>
<evidence type="ECO:0000256" key="2">
    <source>
        <dbReference type="ARBA" id="ARBA00022723"/>
    </source>
</evidence>
<organism evidence="5 6">
    <name type="scientific">Helianthus annuus</name>
    <name type="common">Common sunflower</name>
    <dbReference type="NCBI Taxonomy" id="4232"/>
    <lineage>
        <taxon>Eukaryota</taxon>
        <taxon>Viridiplantae</taxon>
        <taxon>Streptophyta</taxon>
        <taxon>Embryophyta</taxon>
        <taxon>Tracheophyta</taxon>
        <taxon>Spermatophyta</taxon>
        <taxon>Magnoliopsida</taxon>
        <taxon>eudicotyledons</taxon>
        <taxon>Gunneridae</taxon>
        <taxon>Pentapetalae</taxon>
        <taxon>asterids</taxon>
        <taxon>campanulids</taxon>
        <taxon>Asterales</taxon>
        <taxon>Asteraceae</taxon>
        <taxon>Asteroideae</taxon>
        <taxon>Heliantheae alliance</taxon>
        <taxon>Heliantheae</taxon>
        <taxon>Helianthus</taxon>
    </lineage>
</organism>